<proteinExistence type="predicted"/>
<keyword evidence="5" id="KW-1185">Reference proteome</keyword>
<dbReference type="Pfam" id="PF21306">
    <property type="entry name" value="TetR_C_40"/>
    <property type="match status" value="1"/>
</dbReference>
<gene>
    <name evidence="4" type="ORF">I2488_13845</name>
</gene>
<dbReference type="Gene3D" id="1.10.357.10">
    <property type="entry name" value="Tetracycline Repressor, domain 2"/>
    <property type="match status" value="1"/>
</dbReference>
<dbReference type="PANTHER" id="PTHR43479:SF11">
    <property type="entry name" value="ACREF_ENVCD OPERON REPRESSOR-RELATED"/>
    <property type="match status" value="1"/>
</dbReference>
<organism evidence="4 5">
    <name type="scientific">Novosphingobium jiangmenense</name>
    <dbReference type="NCBI Taxonomy" id="2791981"/>
    <lineage>
        <taxon>Bacteria</taxon>
        <taxon>Pseudomonadati</taxon>
        <taxon>Pseudomonadota</taxon>
        <taxon>Alphaproteobacteria</taxon>
        <taxon>Sphingomonadales</taxon>
        <taxon>Sphingomonadaceae</taxon>
        <taxon>Novosphingobium</taxon>
    </lineage>
</organism>
<comment type="caution">
    <text evidence="4">The sequence shown here is derived from an EMBL/GenBank/DDBJ whole genome shotgun (WGS) entry which is preliminary data.</text>
</comment>
<evidence type="ECO:0000259" key="3">
    <source>
        <dbReference type="PROSITE" id="PS50977"/>
    </source>
</evidence>
<dbReference type="PROSITE" id="PS50977">
    <property type="entry name" value="HTH_TETR_2"/>
    <property type="match status" value="1"/>
</dbReference>
<reference evidence="4 5" key="1">
    <citation type="submission" date="2020-11" db="EMBL/GenBank/DDBJ databases">
        <title>The genome sequence of Novosphingobium sp. 1Y9A.</title>
        <authorList>
            <person name="Liu Y."/>
        </authorList>
    </citation>
    <scope>NUCLEOTIDE SEQUENCE [LARGE SCALE GENOMIC DNA]</scope>
    <source>
        <strain evidence="4 5">1Y9A</strain>
    </source>
</reference>
<feature type="domain" description="HTH tetR-type" evidence="3">
    <location>
        <begin position="20"/>
        <end position="80"/>
    </location>
</feature>
<evidence type="ECO:0000313" key="4">
    <source>
        <dbReference type="EMBL" id="MBF9152090.1"/>
    </source>
</evidence>
<dbReference type="PRINTS" id="PR00455">
    <property type="entry name" value="HTHTETR"/>
</dbReference>
<dbReference type="InterPro" id="IPR050624">
    <property type="entry name" value="HTH-type_Tx_Regulator"/>
</dbReference>
<evidence type="ECO:0000256" key="1">
    <source>
        <dbReference type="ARBA" id="ARBA00023125"/>
    </source>
</evidence>
<evidence type="ECO:0000256" key="2">
    <source>
        <dbReference type="PROSITE-ProRule" id="PRU00335"/>
    </source>
</evidence>
<dbReference type="InterPro" id="IPR049513">
    <property type="entry name" value="TetR_C_40"/>
</dbReference>
<dbReference type="SUPFAM" id="SSF46689">
    <property type="entry name" value="Homeodomain-like"/>
    <property type="match status" value="1"/>
</dbReference>
<accession>A0ABS0HJ91</accession>
<keyword evidence="1 2" id="KW-0238">DNA-binding</keyword>
<dbReference type="InterPro" id="IPR001647">
    <property type="entry name" value="HTH_TetR"/>
</dbReference>
<name>A0ABS0HJ91_9SPHN</name>
<dbReference type="Pfam" id="PF00440">
    <property type="entry name" value="TetR_N"/>
    <property type="match status" value="1"/>
</dbReference>
<protein>
    <submittedName>
        <fullName evidence="4">TetR/AcrR family transcriptional regulator</fullName>
    </submittedName>
</protein>
<dbReference type="EMBL" id="JADQDC010000009">
    <property type="protein sequence ID" value="MBF9152090.1"/>
    <property type="molecule type" value="Genomic_DNA"/>
</dbReference>
<sequence length="221" mass="24489">MADARSDRARRLELGRQRRAKTRAKIIAAAFELFGEEDGLYARIEDVSQRAGITRATFYDHFSGMSELREAVTYEVTHDFLTAVTHTVSLLPDPRERISVAIRFYLHRVREVPGWGRSMINLSANGIIFGAETFRQAELTVVDAIAAGHLTIVDSALGRDAILGTTIAAISTMLREERDGNYPEQVVTMILVGLGVAPADAREITERQLPALIPAPRQEQT</sequence>
<dbReference type="RefSeq" id="WP_196276401.1">
    <property type="nucleotide sequence ID" value="NZ_JADQDC010000009.1"/>
</dbReference>
<dbReference type="InterPro" id="IPR009057">
    <property type="entry name" value="Homeodomain-like_sf"/>
</dbReference>
<dbReference type="Proteomes" id="UP000600799">
    <property type="component" value="Unassembled WGS sequence"/>
</dbReference>
<evidence type="ECO:0000313" key="5">
    <source>
        <dbReference type="Proteomes" id="UP000600799"/>
    </source>
</evidence>
<feature type="DNA-binding region" description="H-T-H motif" evidence="2">
    <location>
        <begin position="43"/>
        <end position="62"/>
    </location>
</feature>
<dbReference type="PANTHER" id="PTHR43479">
    <property type="entry name" value="ACREF/ENVCD OPERON REPRESSOR-RELATED"/>
    <property type="match status" value="1"/>
</dbReference>